<dbReference type="Proteomes" id="UP000198287">
    <property type="component" value="Unassembled WGS sequence"/>
</dbReference>
<feature type="transmembrane region" description="Helical" evidence="1">
    <location>
        <begin position="657"/>
        <end position="678"/>
    </location>
</feature>
<evidence type="ECO:0000313" key="3">
    <source>
        <dbReference type="EMBL" id="OXA64756.1"/>
    </source>
</evidence>
<gene>
    <name evidence="3" type="ORF">Fcan01_00844</name>
</gene>
<accession>A0A226F7B6</accession>
<keyword evidence="2" id="KW-0732">Signal</keyword>
<sequence length="681" mass="77911">MLSIHISIISSIGMVTAQQVEHPLTNLIHSFSFSCITTIFDFSTSKSTQPPISDNNNAMILANSNANISTHHKRRRLHCVTYFILWPELRKISAFPSGRLLQFVLWRIGLHTDVNRVWSWTNLLETFSGEPHYAIYITREMYGDHGFIAREDDADDNYLSTTYVVEYLDSVETVIYICRVCHAHLQVHVAIFLDTSSLLTKEILDGHENLILGDGKHSLFSVAIKTFDGKSMSRKERIFGFYSPQVFSPFKVEIYEDGLKVGFTRIITSLLSIVHNGTDNGISRRLSGEKYLASVEDDASYKQMPYLAYLYINRDKFHQIQVIFEEPKTFNLISCDGVEKVEKFENSNVFSALLDPLEFEIWIIYGIDLIIFTLLSTIIALSDQRSNFFKKAAKMFETFSLEILENGPGIQLGIVTGLSKIKISVVYFLFGIWLWVVFFLNNLYKTILTCDEMTSVSIVTSTYTNISSLTNFTVAITTYNDTYNTNSYFGYNLSLAPFMEELARLREIQDKSDLSTKLLDLRNALIAYHPDNLKSILKFVSNCNKTAFITDNLGMNRYLNYFEQESGKCVPECKMTFAKGSDNFYVDKPSWIISPYTRAQSGYLYRNLQSLYHSGIYQLVRSWYYGDRKQAGNGMHLNSVSNNGMNPVAFTVQIISLFYLMGIFLAFAIVLFFLEIYVPSL</sequence>
<keyword evidence="1" id="KW-0472">Membrane</keyword>
<proteinExistence type="predicted"/>
<evidence type="ECO:0000256" key="1">
    <source>
        <dbReference type="SAM" id="Phobius"/>
    </source>
</evidence>
<evidence type="ECO:0000313" key="4">
    <source>
        <dbReference type="Proteomes" id="UP000198287"/>
    </source>
</evidence>
<dbReference type="AlphaFoldDB" id="A0A226F7B6"/>
<comment type="caution">
    <text evidence="3">The sequence shown here is derived from an EMBL/GenBank/DDBJ whole genome shotgun (WGS) entry which is preliminary data.</text>
</comment>
<feature type="transmembrane region" description="Helical" evidence="1">
    <location>
        <begin position="362"/>
        <end position="381"/>
    </location>
</feature>
<feature type="transmembrane region" description="Helical" evidence="1">
    <location>
        <begin position="425"/>
        <end position="444"/>
    </location>
</feature>
<keyword evidence="4" id="KW-1185">Reference proteome</keyword>
<feature type="chain" id="PRO_5012330306" evidence="2">
    <location>
        <begin position="18"/>
        <end position="681"/>
    </location>
</feature>
<name>A0A226F7B6_FOLCA</name>
<protein>
    <submittedName>
        <fullName evidence="3">Uncharacterized protein</fullName>
    </submittedName>
</protein>
<keyword evidence="1" id="KW-0812">Transmembrane</keyword>
<dbReference type="EMBL" id="LNIX01000001">
    <property type="protein sequence ID" value="OXA64756.1"/>
    <property type="molecule type" value="Genomic_DNA"/>
</dbReference>
<feature type="signal peptide" evidence="2">
    <location>
        <begin position="1"/>
        <end position="17"/>
    </location>
</feature>
<evidence type="ECO:0000256" key="2">
    <source>
        <dbReference type="SAM" id="SignalP"/>
    </source>
</evidence>
<keyword evidence="1" id="KW-1133">Transmembrane helix</keyword>
<organism evidence="3 4">
    <name type="scientific">Folsomia candida</name>
    <name type="common">Springtail</name>
    <dbReference type="NCBI Taxonomy" id="158441"/>
    <lineage>
        <taxon>Eukaryota</taxon>
        <taxon>Metazoa</taxon>
        <taxon>Ecdysozoa</taxon>
        <taxon>Arthropoda</taxon>
        <taxon>Hexapoda</taxon>
        <taxon>Collembola</taxon>
        <taxon>Entomobryomorpha</taxon>
        <taxon>Isotomoidea</taxon>
        <taxon>Isotomidae</taxon>
        <taxon>Proisotominae</taxon>
        <taxon>Folsomia</taxon>
    </lineage>
</organism>
<reference evidence="3 4" key="1">
    <citation type="submission" date="2015-12" db="EMBL/GenBank/DDBJ databases">
        <title>The genome of Folsomia candida.</title>
        <authorList>
            <person name="Faddeeva A."/>
            <person name="Derks M.F."/>
            <person name="Anvar Y."/>
            <person name="Smit S."/>
            <person name="Van Straalen N."/>
            <person name="Roelofs D."/>
        </authorList>
    </citation>
    <scope>NUCLEOTIDE SEQUENCE [LARGE SCALE GENOMIC DNA]</scope>
    <source>
        <strain evidence="3 4">VU population</strain>
        <tissue evidence="3">Whole body</tissue>
    </source>
</reference>